<feature type="binding site" evidence="4">
    <location>
        <begin position="18"/>
        <end position="25"/>
    </location>
    <ligand>
        <name>GTP</name>
        <dbReference type="ChEBI" id="CHEBI:37565"/>
    </ligand>
</feature>
<feature type="binding site" evidence="5">
    <location>
        <position position="42"/>
    </location>
    <ligand>
        <name>Mg(2+)</name>
        <dbReference type="ChEBI" id="CHEBI:18420"/>
    </ligand>
</feature>
<name>A0A7S0NYI9_9EUKA</name>
<dbReference type="GO" id="GO:0005525">
    <property type="term" value="F:GTP binding"/>
    <property type="evidence" value="ECO:0007669"/>
    <property type="project" value="UniProtKB-KW"/>
</dbReference>
<dbReference type="Pfam" id="PF00025">
    <property type="entry name" value="Arf"/>
    <property type="match status" value="1"/>
</dbReference>
<feature type="region of interest" description="Disordered" evidence="6">
    <location>
        <begin position="182"/>
        <end position="218"/>
    </location>
</feature>
<gene>
    <name evidence="7" type="ORF">CLEP1334_LOCUS16845</name>
</gene>
<evidence type="ECO:0000256" key="6">
    <source>
        <dbReference type="SAM" id="MobiDB-lite"/>
    </source>
</evidence>
<dbReference type="GO" id="GO:0046872">
    <property type="term" value="F:metal ion binding"/>
    <property type="evidence" value="ECO:0007669"/>
    <property type="project" value="UniProtKB-KW"/>
</dbReference>
<dbReference type="CDD" id="cd00878">
    <property type="entry name" value="Arf_Arl"/>
    <property type="match status" value="1"/>
</dbReference>
<evidence type="ECO:0000256" key="1">
    <source>
        <dbReference type="ARBA" id="ARBA00010290"/>
    </source>
</evidence>
<feature type="binding site" evidence="4">
    <location>
        <begin position="121"/>
        <end position="124"/>
    </location>
    <ligand>
        <name>GTP</name>
        <dbReference type="ChEBI" id="CHEBI:37565"/>
    </ligand>
</feature>
<keyword evidence="2 4" id="KW-0547">Nucleotide-binding</keyword>
<feature type="binding site" evidence="4">
    <location>
        <position position="65"/>
    </location>
    <ligand>
        <name>GTP</name>
        <dbReference type="ChEBI" id="CHEBI:37565"/>
    </ligand>
</feature>
<dbReference type="AlphaFoldDB" id="A0A7S0NYI9"/>
<dbReference type="PROSITE" id="PS51417">
    <property type="entry name" value="ARF"/>
    <property type="match status" value="1"/>
</dbReference>
<keyword evidence="3 4" id="KW-0342">GTP-binding</keyword>
<evidence type="ECO:0000256" key="4">
    <source>
        <dbReference type="PIRSR" id="PIRSR606689-1"/>
    </source>
</evidence>
<dbReference type="EMBL" id="HBER01033509">
    <property type="protein sequence ID" value="CAD8541559.1"/>
    <property type="molecule type" value="Transcribed_RNA"/>
</dbReference>
<dbReference type="SMART" id="SM00178">
    <property type="entry name" value="SAR"/>
    <property type="match status" value="1"/>
</dbReference>
<dbReference type="InterPro" id="IPR027417">
    <property type="entry name" value="P-loop_NTPase"/>
</dbReference>
<dbReference type="PRINTS" id="PR00328">
    <property type="entry name" value="SAR1GTPBP"/>
</dbReference>
<accession>A0A7S0NYI9</accession>
<dbReference type="InterPro" id="IPR006689">
    <property type="entry name" value="Small_GTPase_ARF/SAR"/>
</dbReference>
<evidence type="ECO:0000256" key="3">
    <source>
        <dbReference type="ARBA" id="ARBA00023134"/>
    </source>
</evidence>
<dbReference type="GO" id="GO:0003924">
    <property type="term" value="F:GTPase activity"/>
    <property type="evidence" value="ECO:0007669"/>
    <property type="project" value="InterPro"/>
</dbReference>
<dbReference type="SMART" id="SM00177">
    <property type="entry name" value="ARF"/>
    <property type="match status" value="1"/>
</dbReference>
<dbReference type="Gene3D" id="3.40.50.300">
    <property type="entry name" value="P-loop containing nucleotide triphosphate hydrolases"/>
    <property type="match status" value="1"/>
</dbReference>
<evidence type="ECO:0000256" key="2">
    <source>
        <dbReference type="ARBA" id="ARBA00022741"/>
    </source>
</evidence>
<sequence>MGLKHSKQEQQMCALVLGIDGAGKTSALARLCGEEVRTVMPTRGFTIRTLKIEGEAQLKLWDVSGKRELRTYWPEYFGVAQGLVYVIDASDWRRMQESSAELQRLLDRRELLGVPLLVIANKQDLPGALGANEVEACLHLGAIRDRPWHCVACSALRKTGLAHGLQWLVELHFADAERSEGARGARELPRVVTRSRAQPRARRNLDAGSQSNESDESD</sequence>
<feature type="binding site" evidence="5">
    <location>
        <position position="25"/>
    </location>
    <ligand>
        <name>Mg(2+)</name>
        <dbReference type="ChEBI" id="CHEBI:18420"/>
    </ligand>
</feature>
<dbReference type="PANTHER" id="PTHR45697">
    <property type="entry name" value="ADP-RIBOSYLATION FACTOR-LIKE PROTEIN 2-RELATED"/>
    <property type="match status" value="1"/>
</dbReference>
<keyword evidence="5" id="KW-0479">Metal-binding</keyword>
<evidence type="ECO:0000313" key="7">
    <source>
        <dbReference type="EMBL" id="CAD8541559.1"/>
    </source>
</evidence>
<proteinExistence type="inferred from homology"/>
<dbReference type="InterPro" id="IPR044612">
    <property type="entry name" value="ARL2/3"/>
</dbReference>
<organism evidence="7">
    <name type="scientific">Calcidiscus leptoporus</name>
    <dbReference type="NCBI Taxonomy" id="127549"/>
    <lineage>
        <taxon>Eukaryota</taxon>
        <taxon>Haptista</taxon>
        <taxon>Haptophyta</taxon>
        <taxon>Prymnesiophyceae</taxon>
        <taxon>Coccolithales</taxon>
        <taxon>Calcidiscaceae</taxon>
        <taxon>Calcidiscus</taxon>
    </lineage>
</organism>
<dbReference type="SUPFAM" id="SSF52540">
    <property type="entry name" value="P-loop containing nucleoside triphosphate hydrolases"/>
    <property type="match status" value="1"/>
</dbReference>
<dbReference type="FunFam" id="3.40.50.300:FF:001166">
    <property type="entry name" value="ADP-ribosylation factor D"/>
    <property type="match status" value="1"/>
</dbReference>
<keyword evidence="5" id="KW-0460">Magnesium</keyword>
<reference evidence="7" key="1">
    <citation type="submission" date="2021-01" db="EMBL/GenBank/DDBJ databases">
        <authorList>
            <person name="Corre E."/>
            <person name="Pelletier E."/>
            <person name="Niang G."/>
            <person name="Scheremetjew M."/>
            <person name="Finn R."/>
            <person name="Kale V."/>
            <person name="Holt S."/>
            <person name="Cochrane G."/>
            <person name="Meng A."/>
            <person name="Brown T."/>
            <person name="Cohen L."/>
        </authorList>
    </citation>
    <scope>NUCLEOTIDE SEQUENCE</scope>
    <source>
        <strain evidence="7">RCC1130</strain>
    </source>
</reference>
<comment type="similarity">
    <text evidence="1">Belongs to the small GTPase superfamily. Arf family.</text>
</comment>
<protein>
    <submittedName>
        <fullName evidence="7">Uncharacterized protein</fullName>
    </submittedName>
</protein>
<evidence type="ECO:0000256" key="5">
    <source>
        <dbReference type="PIRSR" id="PIRSR606689-2"/>
    </source>
</evidence>